<reference evidence="1" key="1">
    <citation type="submission" date="2020-01" db="EMBL/GenBank/DDBJ databases">
        <authorList>
            <consortium name="DOE Joint Genome Institute"/>
            <person name="Haridas S."/>
            <person name="Albert R."/>
            <person name="Binder M."/>
            <person name="Bloem J."/>
            <person name="Labutti K."/>
            <person name="Salamov A."/>
            <person name="Andreopoulos B."/>
            <person name="Baker S.E."/>
            <person name="Barry K."/>
            <person name="Bills G."/>
            <person name="Bluhm B.H."/>
            <person name="Cannon C."/>
            <person name="Castanera R."/>
            <person name="Culley D.E."/>
            <person name="Daum C."/>
            <person name="Ezra D."/>
            <person name="Gonzalez J.B."/>
            <person name="Henrissat B."/>
            <person name="Kuo A."/>
            <person name="Liang C."/>
            <person name="Lipzen A."/>
            <person name="Lutzoni F."/>
            <person name="Magnuson J."/>
            <person name="Mondo S."/>
            <person name="Nolan M."/>
            <person name="Ohm R."/>
            <person name="Pangilinan J."/>
            <person name="Park H.-J."/>
            <person name="Ramirez L."/>
            <person name="Alfaro M."/>
            <person name="Sun H."/>
            <person name="Tritt A."/>
            <person name="Yoshinaga Y."/>
            <person name="Zwiers L.-H."/>
            <person name="Turgeon B.G."/>
            <person name="Goodwin S.B."/>
            <person name="Spatafora J.W."/>
            <person name="Crous P.W."/>
            <person name="Grigoriev I.V."/>
        </authorList>
    </citation>
    <scope>NUCLEOTIDE SEQUENCE</scope>
    <source>
        <strain evidence="1">P77</strain>
    </source>
</reference>
<dbReference type="GO" id="GO:0009116">
    <property type="term" value="P:nucleoside metabolic process"/>
    <property type="evidence" value="ECO:0007669"/>
    <property type="project" value="InterPro"/>
</dbReference>
<dbReference type="Gene3D" id="3.40.50.1580">
    <property type="entry name" value="Nucleoside phosphorylase domain"/>
    <property type="match status" value="1"/>
</dbReference>
<accession>A0A6A5KEN1</accession>
<dbReference type="InterPro" id="IPR035994">
    <property type="entry name" value="Nucleoside_phosphorylase_sf"/>
</dbReference>
<gene>
    <name evidence="1" type="ORF">BDW02DRAFT_587923</name>
</gene>
<sequence length="776" mass="85476">MRSGDGRDVTAICKPPPTSCADYHVAWICPVADLELLPARLMLDEEHAAPPHDTHYDENTYICGTISGHAVVVATCPPGETGNVNAGRLTGSMFKTFPNIRMAVLVGIGGGIPHAKAPEDPLDGIHLGDVVVGWPGDGKPACVYHERGRSKVDGQFEMVGTMQNPDSRLANALGVLDRTTLGEQLARLQLHKNKKKFAHPGLGHDKLFAAAYHHVGGYGSKCIACDQSELVQRPQRTEEDQHALVFHRGRIATGNAVIQDGELRDQIRARCDGALCVEMEAAGVDANRRCLVIRGISDYADSHKGNMWRSYAAGNAAAPHSFVGRETQLAELSTHISLQGCRRLAIYGLGGCGKTALALEAAYRAGEQQPAHAIFWVPAIGRLLRIPGITDAKADVKQLVKARLSDEGFGQWLMVVDNADDADVLFEVSNVIELGELGQGEARELLRTRLFLKHRHQVEDEATVSEFLGMLAFLALAIVQAVAFINENDSKLFEYVQLYRASEQEATKLIGEEFQDQGRYRETRNPVATTWYISFEQIRARNQLAADQLSFMACTASTDIPESMLPPDESRVAQAKAIGMLKAYAFATERQPAGEGRQPQQEQTKAFDVHPLVHLATRGWLKAQSQWLGWAARTTMRLVEVVPFGGHSTRALWTAYLPHARHVVDVHEMHESEARMQLLDRIGKCEQTLGQYAAAEGTYRQLLERREKELGKEHPSTLVRINELAVAVNGQGKYEEAEAMHRQTLARREKVLGLEHPDTLTSAVLGQDHPTTRACR</sequence>
<dbReference type="Proteomes" id="UP000800040">
    <property type="component" value="Unassembled WGS sequence"/>
</dbReference>
<protein>
    <submittedName>
        <fullName evidence="1">Kinesin light chain</fullName>
    </submittedName>
</protein>
<dbReference type="SUPFAM" id="SSF53167">
    <property type="entry name" value="Purine and uridine phosphorylases"/>
    <property type="match status" value="1"/>
</dbReference>
<evidence type="ECO:0000313" key="1">
    <source>
        <dbReference type="EMBL" id="KAF1835698.1"/>
    </source>
</evidence>
<dbReference type="EMBL" id="ML975283">
    <property type="protein sequence ID" value="KAF1835698.1"/>
    <property type="molecule type" value="Genomic_DNA"/>
</dbReference>
<dbReference type="InterPro" id="IPR027417">
    <property type="entry name" value="P-loop_NTPase"/>
</dbReference>
<dbReference type="OrthoDB" id="626167at2759"/>
<evidence type="ECO:0000313" key="2">
    <source>
        <dbReference type="Proteomes" id="UP000800040"/>
    </source>
</evidence>
<dbReference type="AlphaFoldDB" id="A0A6A5KEN1"/>
<proteinExistence type="predicted"/>
<dbReference type="Pfam" id="PF13424">
    <property type="entry name" value="TPR_12"/>
    <property type="match status" value="1"/>
</dbReference>
<dbReference type="InterPro" id="IPR053137">
    <property type="entry name" value="NLR-like"/>
</dbReference>
<name>A0A6A5KEN1_9PLEO</name>
<dbReference type="InterPro" id="IPR011990">
    <property type="entry name" value="TPR-like_helical_dom_sf"/>
</dbReference>
<dbReference type="GO" id="GO:0003824">
    <property type="term" value="F:catalytic activity"/>
    <property type="evidence" value="ECO:0007669"/>
    <property type="project" value="InterPro"/>
</dbReference>
<dbReference type="SUPFAM" id="SSF52540">
    <property type="entry name" value="P-loop containing nucleoside triphosphate hydrolases"/>
    <property type="match status" value="1"/>
</dbReference>
<dbReference type="PANTHER" id="PTHR46082">
    <property type="entry name" value="ATP/GTP-BINDING PROTEIN-RELATED"/>
    <property type="match status" value="1"/>
</dbReference>
<dbReference type="SUPFAM" id="SSF48452">
    <property type="entry name" value="TPR-like"/>
    <property type="match status" value="1"/>
</dbReference>
<dbReference type="PANTHER" id="PTHR46082:SF6">
    <property type="entry name" value="AAA+ ATPASE DOMAIN-CONTAINING PROTEIN-RELATED"/>
    <property type="match status" value="1"/>
</dbReference>
<organism evidence="1 2">
    <name type="scientific">Decorospora gaudefroyi</name>
    <dbReference type="NCBI Taxonomy" id="184978"/>
    <lineage>
        <taxon>Eukaryota</taxon>
        <taxon>Fungi</taxon>
        <taxon>Dikarya</taxon>
        <taxon>Ascomycota</taxon>
        <taxon>Pezizomycotina</taxon>
        <taxon>Dothideomycetes</taxon>
        <taxon>Pleosporomycetidae</taxon>
        <taxon>Pleosporales</taxon>
        <taxon>Pleosporineae</taxon>
        <taxon>Pleosporaceae</taxon>
        <taxon>Decorospora</taxon>
    </lineage>
</organism>
<keyword evidence="2" id="KW-1185">Reference proteome</keyword>
<dbReference type="Gene3D" id="1.25.40.10">
    <property type="entry name" value="Tetratricopeptide repeat domain"/>
    <property type="match status" value="1"/>
</dbReference>